<dbReference type="InterPro" id="IPR027802">
    <property type="entry name" value="Multi-ubiquitin_dom"/>
</dbReference>
<sequence>MTATEAEKSKPKLVTVVVNARQKQVSKEELSFDDVVSLAFDPVPTGDNVDITITYRRGQGNKPEGQLKPGESVKVKDGMIFDVTATDRS</sequence>
<gene>
    <name evidence="2" type="ORF">HJG52_04315</name>
</gene>
<proteinExistence type="predicted"/>
<comment type="caution">
    <text evidence="2">The sequence shown here is derived from an EMBL/GenBank/DDBJ whole genome shotgun (WGS) entry which is preliminary data.</text>
</comment>
<dbReference type="AlphaFoldDB" id="A0A849HKQ5"/>
<dbReference type="Pfam" id="PF14452">
    <property type="entry name" value="Multi_ubiq"/>
    <property type="match status" value="1"/>
</dbReference>
<evidence type="ECO:0000313" key="2">
    <source>
        <dbReference type="EMBL" id="NNM45227.1"/>
    </source>
</evidence>
<evidence type="ECO:0000259" key="1">
    <source>
        <dbReference type="Pfam" id="PF14452"/>
    </source>
</evidence>
<reference evidence="2 3" key="1">
    <citation type="submission" date="2020-04" db="EMBL/GenBank/DDBJ databases">
        <title>Knoellia sp. isolate from air conditioner.</title>
        <authorList>
            <person name="Chea S."/>
            <person name="Kim D.-U."/>
        </authorList>
    </citation>
    <scope>NUCLEOTIDE SEQUENCE [LARGE SCALE GENOMIC DNA]</scope>
    <source>
        <strain evidence="2 3">DB2414S</strain>
    </source>
</reference>
<name>A0A849HKQ5_9MICO</name>
<organism evidence="2 3">
    <name type="scientific">Knoellia koreensis</name>
    <dbReference type="NCBI Taxonomy" id="2730921"/>
    <lineage>
        <taxon>Bacteria</taxon>
        <taxon>Bacillati</taxon>
        <taxon>Actinomycetota</taxon>
        <taxon>Actinomycetes</taxon>
        <taxon>Micrococcales</taxon>
        <taxon>Intrasporangiaceae</taxon>
        <taxon>Knoellia</taxon>
    </lineage>
</organism>
<evidence type="ECO:0000313" key="3">
    <source>
        <dbReference type="Proteomes" id="UP000588586"/>
    </source>
</evidence>
<dbReference type="EMBL" id="JABEPQ010000001">
    <property type="protein sequence ID" value="NNM45227.1"/>
    <property type="molecule type" value="Genomic_DNA"/>
</dbReference>
<keyword evidence="3" id="KW-1185">Reference proteome</keyword>
<dbReference type="RefSeq" id="WP_171242275.1">
    <property type="nucleotide sequence ID" value="NZ_JABEPQ010000001.1"/>
</dbReference>
<accession>A0A849HKQ5</accession>
<dbReference type="Proteomes" id="UP000588586">
    <property type="component" value="Unassembled WGS sequence"/>
</dbReference>
<feature type="domain" description="Multi-ubiquitin" evidence="1">
    <location>
        <begin position="14"/>
        <end position="87"/>
    </location>
</feature>
<protein>
    <recommendedName>
        <fullName evidence="1">Multi-ubiquitin domain-containing protein</fullName>
    </recommendedName>
</protein>